<organism evidence="1 2">
    <name type="scientific">Araneus ventricosus</name>
    <name type="common">Orbweaver spider</name>
    <name type="synonym">Epeira ventricosa</name>
    <dbReference type="NCBI Taxonomy" id="182803"/>
    <lineage>
        <taxon>Eukaryota</taxon>
        <taxon>Metazoa</taxon>
        <taxon>Ecdysozoa</taxon>
        <taxon>Arthropoda</taxon>
        <taxon>Chelicerata</taxon>
        <taxon>Arachnida</taxon>
        <taxon>Araneae</taxon>
        <taxon>Araneomorphae</taxon>
        <taxon>Entelegynae</taxon>
        <taxon>Araneoidea</taxon>
        <taxon>Araneidae</taxon>
        <taxon>Araneus</taxon>
    </lineage>
</organism>
<dbReference type="EMBL" id="BGPR01005477">
    <property type="protein sequence ID" value="GBN10542.1"/>
    <property type="molecule type" value="Genomic_DNA"/>
</dbReference>
<evidence type="ECO:0000313" key="2">
    <source>
        <dbReference type="Proteomes" id="UP000499080"/>
    </source>
</evidence>
<accession>A0A4Y2L7Q2</accession>
<evidence type="ECO:0008006" key="3">
    <source>
        <dbReference type="Google" id="ProtNLM"/>
    </source>
</evidence>
<keyword evidence="2" id="KW-1185">Reference proteome</keyword>
<comment type="caution">
    <text evidence="1">The sequence shown here is derived from an EMBL/GenBank/DDBJ whole genome shotgun (WGS) entry which is preliminary data.</text>
</comment>
<dbReference type="Proteomes" id="UP000499080">
    <property type="component" value="Unassembled WGS sequence"/>
</dbReference>
<gene>
    <name evidence="1" type="ORF">AVEN_182674_1</name>
</gene>
<evidence type="ECO:0000313" key="1">
    <source>
        <dbReference type="EMBL" id="GBN10542.1"/>
    </source>
</evidence>
<name>A0A4Y2L7Q2_ARAVE</name>
<proteinExistence type="predicted"/>
<reference evidence="1 2" key="1">
    <citation type="journal article" date="2019" name="Sci. Rep.">
        <title>Orb-weaving spider Araneus ventricosus genome elucidates the spidroin gene catalogue.</title>
        <authorList>
            <person name="Kono N."/>
            <person name="Nakamura H."/>
            <person name="Ohtoshi R."/>
            <person name="Moran D.A.P."/>
            <person name="Shinohara A."/>
            <person name="Yoshida Y."/>
            <person name="Fujiwara M."/>
            <person name="Mori M."/>
            <person name="Tomita M."/>
            <person name="Arakawa K."/>
        </authorList>
    </citation>
    <scope>NUCLEOTIDE SEQUENCE [LARGE SCALE GENOMIC DNA]</scope>
</reference>
<dbReference type="AlphaFoldDB" id="A0A4Y2L7Q2"/>
<sequence length="108" mass="12020">MNSRTSPQELLNSTACKCSKGCTNDCGCKKKGKKCSPICFKCRGASGSNVPENIKNRSNLDDVLFLMTKLLKNFWMKMPTTTLNKNNFCSAPNQKCNKLLDSFLPKNC</sequence>
<protein>
    <recommendedName>
        <fullName evidence="3">Tesmin/TSO1-like CXC domain-containing protein</fullName>
    </recommendedName>
</protein>